<organism evidence="1">
    <name type="scientific">bioreactor metagenome</name>
    <dbReference type="NCBI Taxonomy" id="1076179"/>
    <lineage>
        <taxon>unclassified sequences</taxon>
        <taxon>metagenomes</taxon>
        <taxon>ecological metagenomes</taxon>
    </lineage>
</organism>
<evidence type="ECO:0000313" key="1">
    <source>
        <dbReference type="EMBL" id="MPN07139.1"/>
    </source>
</evidence>
<sequence>MKTGGRADAVDDRLMVQIGGVCLRPVAGHVGKGDGDRLALLSGGGDIQGASAQVAAQVGGRHGQPVEQAVVGGQGGNGERLGGVPAEVQRGAVPGDRKLALVKAAGDGVGYRGLQGAFGQGEGDRRGRQVGDGLIGGGQLIHIKDAGNRVSSAVEHIEGGNAGGSLREHGGDVFPAGEVKAGERQLGERTCGICEAGGEGVARAVAVYPAV</sequence>
<name>A0A645F133_9ZZZZ</name>
<dbReference type="EMBL" id="VSSQ01053099">
    <property type="protein sequence ID" value="MPN07139.1"/>
    <property type="molecule type" value="Genomic_DNA"/>
</dbReference>
<accession>A0A645F133</accession>
<reference evidence="1" key="1">
    <citation type="submission" date="2019-08" db="EMBL/GenBank/DDBJ databases">
        <authorList>
            <person name="Kucharzyk K."/>
            <person name="Murdoch R.W."/>
            <person name="Higgins S."/>
            <person name="Loffler F."/>
        </authorList>
    </citation>
    <scope>NUCLEOTIDE SEQUENCE</scope>
</reference>
<comment type="caution">
    <text evidence="1">The sequence shown here is derived from an EMBL/GenBank/DDBJ whole genome shotgun (WGS) entry which is preliminary data.</text>
</comment>
<proteinExistence type="predicted"/>
<gene>
    <name evidence="1" type="ORF">SDC9_154405</name>
</gene>
<dbReference type="AlphaFoldDB" id="A0A645F133"/>
<protein>
    <submittedName>
        <fullName evidence="1">Uncharacterized protein</fullName>
    </submittedName>
</protein>